<proteinExistence type="predicted"/>
<dbReference type="PANTHER" id="PTHR32100">
    <property type="entry name" value="OMEGA-6 FATTY ACID DESATURASE, CHLOROPLASTIC"/>
    <property type="match status" value="1"/>
</dbReference>
<sequence length="445" mass="49199">MFLWRWDPQDDDVLRQRLRLALERGGLQGKALEQGKHWPTKAEVLRAIPKDCLVKETGKSLFYAAVSAGWVLGAGYLAWKFIPMTSAAIPLWVLYAAVQGTLATGPWVIGHECGHNAFCNEQWLQTMVGYVFHTALMVPYFSWQRSHAVHHAKTNHMTEGETHVPRLQKGNWNKYDSLAKYTGQPFVAFTRMVTHLVLGWPAYIVAGVTGGPKYGKTNHMWPYPPFQNGERELFPGREWKRKVLLSDVGLVAMTAVLYLVLYLWAQSTGLAAMAVLVTNCWLVLYTWLQHTDVDIPHFDKAVKATEALKKSFPDLYLYDPTPIHKAEALAFTVFIGSPFELIASAFAFIIQRAKFHSEVVEKVRKGLLGVDFHQLVTKLNQLITRQKPGLALGLALALALCLALALALALELALGLALGLALALSLGLALALALALALGLALGLA</sequence>
<dbReference type="InterPro" id="IPR012171">
    <property type="entry name" value="Fatty_acid_desaturase"/>
</dbReference>
<comment type="caution">
    <text evidence="3">The sequence shown here is derived from an EMBL/GenBank/DDBJ whole genome shotgun (WGS) entry which is preliminary data.</text>
</comment>
<feature type="transmembrane region" description="Helical" evidence="1">
    <location>
        <begin position="270"/>
        <end position="288"/>
    </location>
</feature>
<keyword evidence="4" id="KW-1185">Reference proteome</keyword>
<feature type="transmembrane region" description="Helical" evidence="1">
    <location>
        <begin position="91"/>
        <end position="110"/>
    </location>
</feature>
<feature type="transmembrane region" description="Helical" evidence="1">
    <location>
        <begin position="243"/>
        <end position="264"/>
    </location>
</feature>
<organism evidence="3 4">
    <name type="scientific">Polarella glacialis</name>
    <name type="common">Dinoflagellate</name>
    <dbReference type="NCBI Taxonomy" id="89957"/>
    <lineage>
        <taxon>Eukaryota</taxon>
        <taxon>Sar</taxon>
        <taxon>Alveolata</taxon>
        <taxon>Dinophyceae</taxon>
        <taxon>Suessiales</taxon>
        <taxon>Suessiaceae</taxon>
        <taxon>Polarella</taxon>
    </lineage>
</organism>
<feature type="domain" description="Fatty acid desaturase" evidence="2">
    <location>
        <begin position="91"/>
        <end position="294"/>
    </location>
</feature>
<feature type="transmembrane region" description="Helical" evidence="1">
    <location>
        <begin position="61"/>
        <end position="79"/>
    </location>
</feature>
<protein>
    <recommendedName>
        <fullName evidence="2">Fatty acid desaturase domain-containing protein</fullName>
    </recommendedName>
</protein>
<keyword evidence="1" id="KW-0472">Membrane</keyword>
<dbReference type="OrthoDB" id="1461976at2759"/>
<evidence type="ECO:0000313" key="4">
    <source>
        <dbReference type="Proteomes" id="UP000654075"/>
    </source>
</evidence>
<accession>A0A813I2J4</accession>
<dbReference type="GO" id="GO:0016491">
    <property type="term" value="F:oxidoreductase activity"/>
    <property type="evidence" value="ECO:0007669"/>
    <property type="project" value="InterPro"/>
</dbReference>
<name>A0A813I2J4_POLGL</name>
<evidence type="ECO:0000313" key="3">
    <source>
        <dbReference type="EMBL" id="CAE8643866.1"/>
    </source>
</evidence>
<dbReference type="GO" id="GO:0006629">
    <property type="term" value="P:lipid metabolic process"/>
    <property type="evidence" value="ECO:0007669"/>
    <property type="project" value="InterPro"/>
</dbReference>
<dbReference type="InterPro" id="IPR005804">
    <property type="entry name" value="FA_desaturase_dom"/>
</dbReference>
<reference evidence="3" key="1">
    <citation type="submission" date="2021-02" db="EMBL/GenBank/DDBJ databases">
        <authorList>
            <person name="Dougan E. K."/>
            <person name="Rhodes N."/>
            <person name="Thang M."/>
            <person name="Chan C."/>
        </authorList>
    </citation>
    <scope>NUCLEOTIDE SEQUENCE</scope>
</reference>
<dbReference type="Proteomes" id="UP000654075">
    <property type="component" value="Unassembled WGS sequence"/>
</dbReference>
<evidence type="ECO:0000256" key="1">
    <source>
        <dbReference type="SAM" id="Phobius"/>
    </source>
</evidence>
<feature type="transmembrane region" description="Helical" evidence="1">
    <location>
        <begin position="416"/>
        <end position="444"/>
    </location>
</feature>
<dbReference type="Pfam" id="PF00487">
    <property type="entry name" value="FA_desaturase"/>
    <property type="match status" value="1"/>
</dbReference>
<evidence type="ECO:0000259" key="2">
    <source>
        <dbReference type="Pfam" id="PF00487"/>
    </source>
</evidence>
<feature type="transmembrane region" description="Helical" evidence="1">
    <location>
        <begin position="122"/>
        <end position="143"/>
    </location>
</feature>
<keyword evidence="1" id="KW-1133">Transmembrane helix</keyword>
<gene>
    <name evidence="3" type="ORF">PGLA1383_LOCUS58158</name>
</gene>
<feature type="transmembrane region" description="Helical" evidence="1">
    <location>
        <begin position="390"/>
        <end position="410"/>
    </location>
</feature>
<dbReference type="AlphaFoldDB" id="A0A813I2J4"/>
<dbReference type="EMBL" id="CAJNNV010033453">
    <property type="protein sequence ID" value="CAE8643866.1"/>
    <property type="molecule type" value="Genomic_DNA"/>
</dbReference>
<keyword evidence="1" id="KW-0812">Transmembrane</keyword>